<dbReference type="AlphaFoldDB" id="A0AA88XKB3"/>
<dbReference type="EMBL" id="VSWD01000011">
    <property type="protein sequence ID" value="KAK3087005.1"/>
    <property type="molecule type" value="Genomic_DNA"/>
</dbReference>
<comment type="caution">
    <text evidence="2">The sequence shown here is derived from an EMBL/GenBank/DDBJ whole genome shotgun (WGS) entry which is preliminary data.</text>
</comment>
<dbReference type="Pfam" id="PF13768">
    <property type="entry name" value="VWA_3"/>
    <property type="match status" value="1"/>
</dbReference>
<protein>
    <recommendedName>
        <fullName evidence="1">VWFA domain-containing protein</fullName>
    </recommendedName>
</protein>
<dbReference type="InterPro" id="IPR002035">
    <property type="entry name" value="VWF_A"/>
</dbReference>
<evidence type="ECO:0000259" key="1">
    <source>
        <dbReference type="Pfam" id="PF13768"/>
    </source>
</evidence>
<reference evidence="2" key="1">
    <citation type="submission" date="2019-08" db="EMBL/GenBank/DDBJ databases">
        <title>The improved chromosome-level genome for the pearl oyster Pinctada fucata martensii using PacBio sequencing and Hi-C.</title>
        <authorList>
            <person name="Zheng Z."/>
        </authorList>
    </citation>
    <scope>NUCLEOTIDE SEQUENCE</scope>
    <source>
        <strain evidence="2">ZZ-2019</strain>
        <tissue evidence="2">Adductor muscle</tissue>
    </source>
</reference>
<proteinExistence type="predicted"/>
<sequence length="192" mass="21515">MSVTYLFYRSQKYNTETLNEALSLQEKMAADMGGTEILKPLQYIYKKKPIKGYSRQIFLFTDGAVSNTQNVVKLIRENASSTRVFTFGIGDGCSTELIRQGASVSQGAATFVKDTERLQTKVMSVLKKSMTKPITDLSVKFDLPSEVQHTMVPADLPCLFQGDKLLLYTVLNGDTKVFMYFAYLLILFVGTI</sequence>
<dbReference type="PANTHER" id="PTHR45737:SF6">
    <property type="entry name" value="VON WILLEBRAND FACTOR A DOMAIN-CONTAINING PROTEIN 5A"/>
    <property type="match status" value="1"/>
</dbReference>
<name>A0AA88XKB3_PINIB</name>
<feature type="domain" description="VWFA" evidence="1">
    <location>
        <begin position="3"/>
        <end position="111"/>
    </location>
</feature>
<dbReference type="InterPro" id="IPR036465">
    <property type="entry name" value="vWFA_dom_sf"/>
</dbReference>
<dbReference type="PANTHER" id="PTHR45737">
    <property type="entry name" value="VON WILLEBRAND FACTOR A DOMAIN-CONTAINING PROTEIN 5A"/>
    <property type="match status" value="1"/>
</dbReference>
<organism evidence="2 3">
    <name type="scientific">Pinctada imbricata</name>
    <name type="common">Atlantic pearl-oyster</name>
    <name type="synonym">Pinctada martensii</name>
    <dbReference type="NCBI Taxonomy" id="66713"/>
    <lineage>
        <taxon>Eukaryota</taxon>
        <taxon>Metazoa</taxon>
        <taxon>Spiralia</taxon>
        <taxon>Lophotrochozoa</taxon>
        <taxon>Mollusca</taxon>
        <taxon>Bivalvia</taxon>
        <taxon>Autobranchia</taxon>
        <taxon>Pteriomorphia</taxon>
        <taxon>Pterioida</taxon>
        <taxon>Pterioidea</taxon>
        <taxon>Pteriidae</taxon>
        <taxon>Pinctada</taxon>
    </lineage>
</organism>
<dbReference type="Proteomes" id="UP001186944">
    <property type="component" value="Unassembled WGS sequence"/>
</dbReference>
<accession>A0AA88XKB3</accession>
<evidence type="ECO:0000313" key="2">
    <source>
        <dbReference type="EMBL" id="KAK3087005.1"/>
    </source>
</evidence>
<keyword evidence="3" id="KW-1185">Reference proteome</keyword>
<dbReference type="Gene3D" id="3.40.50.410">
    <property type="entry name" value="von Willebrand factor, type A domain"/>
    <property type="match status" value="1"/>
</dbReference>
<dbReference type="SUPFAM" id="SSF53300">
    <property type="entry name" value="vWA-like"/>
    <property type="match status" value="1"/>
</dbReference>
<evidence type="ECO:0000313" key="3">
    <source>
        <dbReference type="Proteomes" id="UP001186944"/>
    </source>
</evidence>
<gene>
    <name evidence="2" type="ORF">FSP39_000253</name>
</gene>